<dbReference type="PANTHER" id="PTHR46244:SF3">
    <property type="entry name" value="PHOSPHOENOLPYRUVATE-PROTEIN PHOSPHOTRANSFERASE"/>
    <property type="match status" value="1"/>
</dbReference>
<evidence type="ECO:0000259" key="3">
    <source>
        <dbReference type="Pfam" id="PF05524"/>
    </source>
</evidence>
<name>A0A7X8C5U5_9LACT</name>
<dbReference type="InterPro" id="IPR008731">
    <property type="entry name" value="PTS_EIN"/>
</dbReference>
<evidence type="ECO:0000256" key="2">
    <source>
        <dbReference type="ARBA" id="ARBA00022679"/>
    </source>
</evidence>
<dbReference type="EMBL" id="JAAYSM010000410">
    <property type="protein sequence ID" value="NLJ19480.1"/>
    <property type="molecule type" value="Genomic_DNA"/>
</dbReference>
<organism evidence="4 5">
    <name type="scientific">Globicatella sulfidifaciens</name>
    <dbReference type="NCBI Taxonomy" id="136093"/>
    <lineage>
        <taxon>Bacteria</taxon>
        <taxon>Bacillati</taxon>
        <taxon>Bacillota</taxon>
        <taxon>Bacilli</taxon>
        <taxon>Lactobacillales</taxon>
        <taxon>Aerococcaceae</taxon>
        <taxon>Globicatella</taxon>
    </lineage>
</organism>
<feature type="non-terminal residue" evidence="4">
    <location>
        <position position="118"/>
    </location>
</feature>
<dbReference type="Pfam" id="PF05524">
    <property type="entry name" value="PEP-utilisers_N"/>
    <property type="match status" value="1"/>
</dbReference>
<comment type="similarity">
    <text evidence="1">Belongs to the PEP-utilizing enzyme family.</text>
</comment>
<dbReference type="AlphaFoldDB" id="A0A7X8C5U5"/>
<evidence type="ECO:0000313" key="4">
    <source>
        <dbReference type="EMBL" id="NLJ19480.1"/>
    </source>
</evidence>
<keyword evidence="4" id="KW-0670">Pyruvate</keyword>
<proteinExistence type="inferred from homology"/>
<accession>A0A7X8C5U5</accession>
<reference evidence="4 5" key="1">
    <citation type="journal article" date="2020" name="Biotechnol. Biofuels">
        <title>New insights from the biogas microbiome by comprehensive genome-resolved metagenomics of nearly 1600 species originating from multiple anaerobic digesters.</title>
        <authorList>
            <person name="Campanaro S."/>
            <person name="Treu L."/>
            <person name="Rodriguez-R L.M."/>
            <person name="Kovalovszki A."/>
            <person name="Ziels R.M."/>
            <person name="Maus I."/>
            <person name="Zhu X."/>
            <person name="Kougias P.G."/>
            <person name="Basile A."/>
            <person name="Luo G."/>
            <person name="Schluter A."/>
            <person name="Konstantinidis K.T."/>
            <person name="Angelidaki I."/>
        </authorList>
    </citation>
    <scope>NUCLEOTIDE SEQUENCE [LARGE SCALE GENOMIC DNA]</scope>
    <source>
        <strain evidence="4">AS23ysBPME_34</strain>
    </source>
</reference>
<dbReference type="Gene3D" id="3.50.30.10">
    <property type="entry name" value="Phosphohistidine domain"/>
    <property type="match status" value="1"/>
</dbReference>
<sequence>MTTVKLTGIAASDGIAIAPVYLLTEPNLSFETKRVEDADAEVARLDAAYEQAIAEVSKIRDIAKESLGAEEAQVFEAHLMVLQDPEFTDQVKMKIKDENVNAEAALHEVSTFFINMFA</sequence>
<evidence type="ECO:0000256" key="1">
    <source>
        <dbReference type="ARBA" id="ARBA00007837"/>
    </source>
</evidence>
<feature type="domain" description="Phosphotransferase system enzyme I N-terminal" evidence="3">
    <location>
        <begin position="7"/>
        <end position="118"/>
    </location>
</feature>
<dbReference type="RefSeq" id="WP_276650054.1">
    <property type="nucleotide sequence ID" value="NZ_JAAYSM010000410.1"/>
</dbReference>
<dbReference type="Proteomes" id="UP000541058">
    <property type="component" value="Unassembled WGS sequence"/>
</dbReference>
<keyword evidence="2 4" id="KW-0808">Transferase</keyword>
<gene>
    <name evidence="4" type="ORF">GX355_11545</name>
</gene>
<dbReference type="InterPro" id="IPR050499">
    <property type="entry name" value="PEP-utilizing_PTS_enzyme"/>
</dbReference>
<dbReference type="GO" id="GO:0016740">
    <property type="term" value="F:transferase activity"/>
    <property type="evidence" value="ECO:0007669"/>
    <property type="project" value="UniProtKB-KW"/>
</dbReference>
<dbReference type="InterPro" id="IPR036618">
    <property type="entry name" value="PtsI_HPr-bd_sf"/>
</dbReference>
<dbReference type="PANTHER" id="PTHR46244">
    <property type="entry name" value="PHOSPHOENOLPYRUVATE-PROTEIN PHOSPHOTRANSFERASE"/>
    <property type="match status" value="1"/>
</dbReference>
<protein>
    <submittedName>
        <fullName evidence="4">Phosphoenolpyruvate--protein phosphotransferase</fullName>
    </submittedName>
</protein>
<comment type="caution">
    <text evidence="4">The sequence shown here is derived from an EMBL/GenBank/DDBJ whole genome shotgun (WGS) entry which is preliminary data.</text>
</comment>
<dbReference type="Gene3D" id="1.10.274.10">
    <property type="entry name" value="PtsI, HPr-binding domain"/>
    <property type="match status" value="1"/>
</dbReference>
<dbReference type="SUPFAM" id="SSF47831">
    <property type="entry name" value="Enzyme I of the PEP:sugar phosphotransferase system HPr-binding (sub)domain"/>
    <property type="match status" value="1"/>
</dbReference>
<evidence type="ECO:0000313" key="5">
    <source>
        <dbReference type="Proteomes" id="UP000541058"/>
    </source>
</evidence>
<dbReference type="GO" id="GO:0009401">
    <property type="term" value="P:phosphoenolpyruvate-dependent sugar phosphotransferase system"/>
    <property type="evidence" value="ECO:0007669"/>
    <property type="project" value="InterPro"/>
</dbReference>